<feature type="compositionally biased region" description="Basic and acidic residues" evidence="1">
    <location>
        <begin position="7"/>
        <end position="39"/>
    </location>
</feature>
<accession>A0A1C7M6E4</accession>
<dbReference type="Proteomes" id="UP000092993">
    <property type="component" value="Unassembled WGS sequence"/>
</dbReference>
<feature type="compositionally biased region" description="Acidic residues" evidence="1">
    <location>
        <begin position="48"/>
        <end position="59"/>
    </location>
</feature>
<keyword evidence="3" id="KW-1185">Reference proteome</keyword>
<reference evidence="2 3" key="1">
    <citation type="submission" date="2016-03" db="EMBL/GenBank/DDBJ databases">
        <title>Whole genome sequencing of Grifola frondosa 9006-11.</title>
        <authorList>
            <person name="Min B."/>
            <person name="Park H."/>
            <person name="Kim J.-G."/>
            <person name="Cho H."/>
            <person name="Oh Y.-L."/>
            <person name="Kong W.-S."/>
            <person name="Choi I.-G."/>
        </authorList>
    </citation>
    <scope>NUCLEOTIDE SEQUENCE [LARGE SCALE GENOMIC DNA]</scope>
    <source>
        <strain evidence="2 3">9006-11</strain>
    </source>
</reference>
<sequence>MVNGGENHADKHPDGTASEGRRLGRRSSSVDRGEAEGDGRAGGGSVADIEDVSEETEQDAAVVEIEEELGSEVAEPLDV</sequence>
<dbReference type="EMBL" id="LUGG01000013">
    <property type="protein sequence ID" value="OBZ70614.1"/>
    <property type="molecule type" value="Genomic_DNA"/>
</dbReference>
<evidence type="ECO:0000313" key="3">
    <source>
        <dbReference type="Proteomes" id="UP000092993"/>
    </source>
</evidence>
<feature type="region of interest" description="Disordered" evidence="1">
    <location>
        <begin position="1"/>
        <end position="59"/>
    </location>
</feature>
<comment type="caution">
    <text evidence="2">The sequence shown here is derived from an EMBL/GenBank/DDBJ whole genome shotgun (WGS) entry which is preliminary data.</text>
</comment>
<gene>
    <name evidence="2" type="ORF">A0H81_09097</name>
</gene>
<organism evidence="2 3">
    <name type="scientific">Grifola frondosa</name>
    <name type="common">Maitake</name>
    <name type="synonym">Polyporus frondosus</name>
    <dbReference type="NCBI Taxonomy" id="5627"/>
    <lineage>
        <taxon>Eukaryota</taxon>
        <taxon>Fungi</taxon>
        <taxon>Dikarya</taxon>
        <taxon>Basidiomycota</taxon>
        <taxon>Agaricomycotina</taxon>
        <taxon>Agaricomycetes</taxon>
        <taxon>Polyporales</taxon>
        <taxon>Grifolaceae</taxon>
        <taxon>Grifola</taxon>
    </lineage>
</organism>
<evidence type="ECO:0000256" key="1">
    <source>
        <dbReference type="SAM" id="MobiDB-lite"/>
    </source>
</evidence>
<evidence type="ECO:0000313" key="2">
    <source>
        <dbReference type="EMBL" id="OBZ70614.1"/>
    </source>
</evidence>
<proteinExistence type="predicted"/>
<dbReference type="AlphaFoldDB" id="A0A1C7M6E4"/>
<name>A0A1C7M6E4_GRIFR</name>
<protein>
    <submittedName>
        <fullName evidence="2">Uncharacterized protein</fullName>
    </submittedName>
</protein>